<evidence type="ECO:0000313" key="2">
    <source>
        <dbReference type="EMBL" id="CAE7514272.1"/>
    </source>
</evidence>
<evidence type="ECO:0000313" key="3">
    <source>
        <dbReference type="Proteomes" id="UP000649617"/>
    </source>
</evidence>
<accession>A0A812T7M7</accession>
<protein>
    <submittedName>
        <fullName evidence="2">Uncharacterized protein</fullName>
    </submittedName>
</protein>
<feature type="non-terminal residue" evidence="2">
    <location>
        <position position="1"/>
    </location>
</feature>
<proteinExistence type="predicted"/>
<gene>
    <name evidence="2" type="ORF">SPIL2461_LOCUS13412</name>
</gene>
<keyword evidence="3" id="KW-1185">Reference proteome</keyword>
<feature type="signal peptide" evidence="1">
    <location>
        <begin position="1"/>
        <end position="19"/>
    </location>
</feature>
<feature type="chain" id="PRO_5032339051" evidence="1">
    <location>
        <begin position="20"/>
        <end position="73"/>
    </location>
</feature>
<evidence type="ECO:0000256" key="1">
    <source>
        <dbReference type="SAM" id="SignalP"/>
    </source>
</evidence>
<keyword evidence="1" id="KW-0732">Signal</keyword>
<dbReference type="Proteomes" id="UP000649617">
    <property type="component" value="Unassembled WGS sequence"/>
</dbReference>
<sequence>LPFVPFIVLSCALLDGGAPSPDEAAAGAETGLAVEAGAGLPIPPDANAAAGTASTVPVAAEPGEAAGEGMGAG</sequence>
<dbReference type="EMBL" id="CAJNIZ010029205">
    <property type="protein sequence ID" value="CAE7514272.1"/>
    <property type="molecule type" value="Genomic_DNA"/>
</dbReference>
<dbReference type="AlphaFoldDB" id="A0A812T7M7"/>
<organism evidence="2 3">
    <name type="scientific">Symbiodinium pilosum</name>
    <name type="common">Dinoflagellate</name>
    <dbReference type="NCBI Taxonomy" id="2952"/>
    <lineage>
        <taxon>Eukaryota</taxon>
        <taxon>Sar</taxon>
        <taxon>Alveolata</taxon>
        <taxon>Dinophyceae</taxon>
        <taxon>Suessiales</taxon>
        <taxon>Symbiodiniaceae</taxon>
        <taxon>Symbiodinium</taxon>
    </lineage>
</organism>
<reference evidence="2" key="1">
    <citation type="submission" date="2021-02" db="EMBL/GenBank/DDBJ databases">
        <authorList>
            <person name="Dougan E. K."/>
            <person name="Rhodes N."/>
            <person name="Thang M."/>
            <person name="Chan C."/>
        </authorList>
    </citation>
    <scope>NUCLEOTIDE SEQUENCE</scope>
</reference>
<comment type="caution">
    <text evidence="2">The sequence shown here is derived from an EMBL/GenBank/DDBJ whole genome shotgun (WGS) entry which is preliminary data.</text>
</comment>
<name>A0A812T7M7_SYMPI</name>